<dbReference type="Proteomes" id="UP001206925">
    <property type="component" value="Unassembled WGS sequence"/>
</dbReference>
<dbReference type="AlphaFoldDB" id="A0AAD5GFV6"/>
<dbReference type="EMBL" id="JAMZMK010008800">
    <property type="protein sequence ID" value="KAI7738538.1"/>
    <property type="molecule type" value="Genomic_DNA"/>
</dbReference>
<sequence length="71" mass="7602">VQGSAVPNTSRSDGVSLWWCRRPVILEVGSRSGGRVMVRCVWVEFGVLGSDLIDSGSVQVKSALGRSDLLI</sequence>
<evidence type="ECO:0000313" key="2">
    <source>
        <dbReference type="Proteomes" id="UP001206925"/>
    </source>
</evidence>
<feature type="non-terminal residue" evidence="1">
    <location>
        <position position="1"/>
    </location>
</feature>
<evidence type="ECO:0000313" key="1">
    <source>
        <dbReference type="EMBL" id="KAI7738538.1"/>
    </source>
</evidence>
<accession>A0AAD5GFV6</accession>
<reference evidence="1" key="1">
    <citation type="submission" date="2022-06" db="EMBL/GenBank/DDBJ databases">
        <title>Uncovering the hologenomic basis of an extraordinary plant invasion.</title>
        <authorList>
            <person name="Bieker V.C."/>
            <person name="Martin M.D."/>
            <person name="Gilbert T."/>
            <person name="Hodgins K."/>
            <person name="Battlay P."/>
            <person name="Petersen B."/>
            <person name="Wilson J."/>
        </authorList>
    </citation>
    <scope>NUCLEOTIDE SEQUENCE</scope>
    <source>
        <strain evidence="1">AA19_3_7</strain>
        <tissue evidence="1">Leaf</tissue>
    </source>
</reference>
<gene>
    <name evidence="1" type="ORF">M8C21_002350</name>
</gene>
<name>A0AAD5GFV6_AMBAR</name>
<comment type="caution">
    <text evidence="1">The sequence shown here is derived from an EMBL/GenBank/DDBJ whole genome shotgun (WGS) entry which is preliminary data.</text>
</comment>
<protein>
    <submittedName>
        <fullName evidence="1">Uncharacterized protein</fullName>
    </submittedName>
</protein>
<organism evidence="1 2">
    <name type="scientific">Ambrosia artemisiifolia</name>
    <name type="common">Common ragweed</name>
    <dbReference type="NCBI Taxonomy" id="4212"/>
    <lineage>
        <taxon>Eukaryota</taxon>
        <taxon>Viridiplantae</taxon>
        <taxon>Streptophyta</taxon>
        <taxon>Embryophyta</taxon>
        <taxon>Tracheophyta</taxon>
        <taxon>Spermatophyta</taxon>
        <taxon>Magnoliopsida</taxon>
        <taxon>eudicotyledons</taxon>
        <taxon>Gunneridae</taxon>
        <taxon>Pentapetalae</taxon>
        <taxon>asterids</taxon>
        <taxon>campanulids</taxon>
        <taxon>Asterales</taxon>
        <taxon>Asteraceae</taxon>
        <taxon>Asteroideae</taxon>
        <taxon>Heliantheae alliance</taxon>
        <taxon>Heliantheae</taxon>
        <taxon>Ambrosia</taxon>
    </lineage>
</organism>
<keyword evidence="2" id="KW-1185">Reference proteome</keyword>
<proteinExistence type="predicted"/>